<reference evidence="1" key="2">
    <citation type="journal article" date="2011" name="Microb. Ecol.">
        <title>Taxonomic and Functional Metagenomic Profiling of the Microbial Community in the Anoxic Sediment of a Sub-saline Shallow Lake (Laguna de Carrizo, Central Spain).</title>
        <authorList>
            <person name="Ferrer M."/>
            <person name="Guazzaroni M.E."/>
            <person name="Richter M."/>
            <person name="Garcia-Salamanca A."/>
            <person name="Yarza P."/>
            <person name="Suarez-Suarez A."/>
            <person name="Solano J."/>
            <person name="Alcaide M."/>
            <person name="van Dillewijn P."/>
            <person name="Molina-Henares M.A."/>
            <person name="Lopez-Cortes N."/>
            <person name="Al-Ramahi Y."/>
            <person name="Guerrero C."/>
            <person name="Acosta A."/>
            <person name="de Eugenio L.I."/>
            <person name="Martinez V."/>
            <person name="Marques S."/>
            <person name="Rojo F."/>
            <person name="Santero E."/>
            <person name="Genilloud O."/>
            <person name="Perez-Perez J."/>
            <person name="Rossello-Mora R."/>
            <person name="Ramos J.L."/>
        </authorList>
    </citation>
    <scope>NUCLEOTIDE SEQUENCE</scope>
</reference>
<evidence type="ECO:0000313" key="1">
    <source>
        <dbReference type="EMBL" id="EFK96265.1"/>
    </source>
</evidence>
<feature type="non-terminal residue" evidence="1">
    <location>
        <position position="90"/>
    </location>
</feature>
<gene>
    <name evidence="1" type="ORF">LDC_1705</name>
</gene>
<name>D9PJJ6_9ZZZZ</name>
<sequence>MKTARSIPPVRACGLAALLAAVAVCLACAGCGGVKAKYGSSTWKDGVVTYDFPGYPDGAWSASVEGFSPEMRPGDEIAWTVRFSMDGEGI</sequence>
<accession>D9PJJ6</accession>
<comment type="caution">
    <text evidence="1">The sequence shown here is derived from an EMBL/GenBank/DDBJ whole genome shotgun (WGS) entry which is preliminary data.</text>
</comment>
<reference evidence="1" key="1">
    <citation type="submission" date="2010-07" db="EMBL/GenBank/DDBJ databases">
        <authorList>
            <consortium name="CONSOLIDER consortium CSD2007-00005"/>
            <person name="Guazzaroni M.-E."/>
            <person name="Richter M."/>
            <person name="Garcia-Salamanca A."/>
            <person name="Yarza P."/>
            <person name="Ferrer M."/>
        </authorList>
    </citation>
    <scope>NUCLEOTIDE SEQUENCE</scope>
</reference>
<organism evidence="1">
    <name type="scientific">sediment metagenome</name>
    <dbReference type="NCBI Taxonomy" id="749907"/>
    <lineage>
        <taxon>unclassified sequences</taxon>
        <taxon>metagenomes</taxon>
        <taxon>ecological metagenomes</taxon>
    </lineage>
</organism>
<protein>
    <submittedName>
        <fullName evidence="1">Secreted protein</fullName>
    </submittedName>
</protein>
<proteinExistence type="predicted"/>
<dbReference type="AlphaFoldDB" id="D9PJJ6"/>
<dbReference type="EMBL" id="ADZX01000526">
    <property type="protein sequence ID" value="EFK96265.1"/>
    <property type="molecule type" value="Genomic_DNA"/>
</dbReference>